<keyword evidence="1" id="KW-1188">Viral release from host cell</keyword>
<feature type="transmembrane region" description="Helical" evidence="3">
    <location>
        <begin position="506"/>
        <end position="523"/>
    </location>
</feature>
<name>A0ABY7V657_9DEIO</name>
<evidence type="ECO:0000256" key="1">
    <source>
        <dbReference type="ARBA" id="ARBA00022612"/>
    </source>
</evidence>
<dbReference type="InterPro" id="IPR010090">
    <property type="entry name" value="Phage_tape_meas"/>
</dbReference>
<feature type="coiled-coil region" evidence="2">
    <location>
        <begin position="1243"/>
        <end position="1273"/>
    </location>
</feature>
<proteinExistence type="predicted"/>
<dbReference type="EMBL" id="CP115167">
    <property type="protein sequence ID" value="WDA60673.1"/>
    <property type="molecule type" value="Genomic_DNA"/>
</dbReference>
<dbReference type="RefSeq" id="WP_273991421.1">
    <property type="nucleotide sequence ID" value="NZ_BAABQT010000016.1"/>
</dbReference>
<keyword evidence="3" id="KW-0472">Membrane</keyword>
<accession>A0ABY7V657</accession>
<feature type="transmembrane region" description="Helical" evidence="3">
    <location>
        <begin position="575"/>
        <end position="602"/>
    </location>
</feature>
<evidence type="ECO:0000259" key="4">
    <source>
        <dbReference type="Pfam" id="PF10145"/>
    </source>
</evidence>
<evidence type="ECO:0000313" key="5">
    <source>
        <dbReference type="EMBL" id="WDA60673.1"/>
    </source>
</evidence>
<keyword evidence="2" id="KW-0175">Coiled coil</keyword>
<reference evidence="5 6" key="1">
    <citation type="submission" date="2022-12" db="EMBL/GenBank/DDBJ databases">
        <title>Genome Sequence of Deinococcus aquaticus Type Strain PB314.</title>
        <authorList>
            <person name="Albert C."/>
            <person name="Hill J."/>
            <person name="Boren L."/>
            <person name="Scholz-Ng S."/>
            <person name="Fatema N."/>
            <person name="Grosso R."/>
            <person name="Soboslay E."/>
            <person name="Tuohy J."/>
        </authorList>
    </citation>
    <scope>NUCLEOTIDE SEQUENCE [LARGE SCALE GENOMIC DNA]</scope>
    <source>
        <strain evidence="5 6">PB-314</strain>
        <plasmid evidence="5 6">pDATS02</plasmid>
    </source>
</reference>
<geneLocation type="plasmid" evidence="5 6">
    <name>pDATS02</name>
</geneLocation>
<feature type="transmembrane region" description="Helical" evidence="3">
    <location>
        <begin position="144"/>
        <end position="164"/>
    </location>
</feature>
<keyword evidence="6" id="KW-1185">Reference proteome</keyword>
<dbReference type="Pfam" id="PF10145">
    <property type="entry name" value="PhageMin_Tail"/>
    <property type="match status" value="1"/>
</dbReference>
<keyword evidence="5" id="KW-0614">Plasmid</keyword>
<evidence type="ECO:0000313" key="6">
    <source>
        <dbReference type="Proteomes" id="UP001217044"/>
    </source>
</evidence>
<dbReference type="Proteomes" id="UP001217044">
    <property type="component" value="Plasmid pDATS02"/>
</dbReference>
<feature type="coiled-coil region" evidence="2">
    <location>
        <begin position="1608"/>
        <end position="1662"/>
    </location>
</feature>
<organism evidence="5 6">
    <name type="scientific">Deinococcus aquaticus</name>
    <dbReference type="NCBI Taxonomy" id="328692"/>
    <lineage>
        <taxon>Bacteria</taxon>
        <taxon>Thermotogati</taxon>
        <taxon>Deinococcota</taxon>
        <taxon>Deinococci</taxon>
        <taxon>Deinococcales</taxon>
        <taxon>Deinococcaceae</taxon>
        <taxon>Deinococcus</taxon>
    </lineage>
</organism>
<sequence length="2282" mass="244249">MANLQDRYLLDVNQALAQLGRVDAAVARIAARRNINLDSTSLTQALSRATALRTALNGLGGPGTRTLSIRMSTASLTGANSQILATERSIMRLTAAAGANLGMTQRLTGVFGFIPGPLGLFASGAAVVTDALSGLTVAQRLNTIGAYALVGGLAAIGIATASLASHGVKQLGEFQNAVNILNAQGPNLGANLDEQIRALQEAGGRAAQQFNRAELGNGVADLTKQGLEGADALKVAATGYKIAGAEGTNLVETNKLLLSTLRQFGKDGPEAAAAAAKFGDVFAKGSIQAASGAKELMEGLAVVGPLADKANFSLEETVGILVALDNKGLKASTVGANAFRAVLMALASPTGVARKEIDKLGVATRNLDGSARDVRDILMDLRKAAAVSGQTYDQATQSQIRQADSVAAASTIFRSRGVVGFLNMTDATDKYIAALQDSEGALDQYANALTEGPAKAQERVRKSVDDLALSFAQTFGPKLSTALDSLSAFIRGLDKLTQSPDSVKDYLNAIAVGIGGVTLALTLNTLASKGALGAGGFAAFVKLLQATAAAQIFAKTAASLALIRTELAIGFAANGLRGALAVLMAIPAAAGLALAATTLFAAGTIAANFKIAGDVKATYDQIDERANQAQEKLMARVKELSAQGPLGKLKAKQLLLIELRFNQENTPEQNASLDKRLASVKAEIKAQVDADAARLAASKSKENDVAATAEQTDAYDDLIQRLKDVRAQFSDSGATTFEKDLQGARKALDDFNASVDKALEKGELTPTQGDALKKRAQQERGGLIQGIVDKQLKADEELRLKHEREVQDAQLAIQQDGRKKREAELQREVDDTRKLYGEQISEARTNAKSAPTSSSRAKFTAQAVALARQETAAIKAIRAKGAADLDKIDDDRLEKVKAAQRELLGAQGRSYAAATAQLVQERDRAVALAGDVPAARLAAEQRFGPQILRLQEAQAALSGQAQRSQLLNTLTQSLQDAKAAGGRRAELELTARRTYQQDLSTLEQSEETAREGRITDQETRIQRERLAIYKKGLDERMKRLDEATGAELASLQRVLQAERARAVASGNAGQVGAIDDALERLGDLNLDRVKEFKKSLAETSAEAGALRRDLREASQTPLEAAITSATAPIDKLLISAREQLTELRKAFGNVASPTPAQAALFRAREAELTAIVIQGTAQRGKLKADAEIQFQQAELQRDVEFATTKEKRLAALAAANAGDERRVQGLDAQVQALRAQGGAERDLNRLVRERDDVQHALTERKREEQDLDEELRASAQARLDAELKLNERLAQTDADLADVRGQAMTNLLDQVARLDARIADTTGESEKNDLAVTRLGLYGQILDLQETMDRAGVEAEQRRLTGLRAQRALTQELAGQGGGPVADSERAAQDARDALAIAERKVSVARTSAAFDEAATERAGALLGLSQAQRALSQARLADEDRRLAQVQTEVRAEATLAGIAEDSAAGRRLELAITRQNLAETNRRIAQADELLLTDEQRAALQEKRTGLLVQETQQARELARLQVDALRAQVDFSEAATRSALTRSRAAGDQVALARVDLAATRERLRLNVQEQAAAAAQNLSDGERLDLQKARLDLLAQEAEGVRKLAAAERARVELQRALRDALDNLQTAAQGQGGDTGLTRTQAQLTRTQLKLREAEADADSLLLSLERTGGALGWEEAEQGRARVDALTGAISEYRASLNAVADAYDEQISGLDSVIDATSRLNDLSRAGDTSDRAAAAFTLQVAETRRQQALADTDRLLSDQSATYAQIAAAAGRVAQAEQDRAATLNATVQSLGEDFLKRAADPNANSNQFADALRQAGLDSTQRINLINRLRRGEKDALKDVQTVISDEAGRQLDQLRQRALKGLGEIDKLRAQSFQARADAARQFEEYARLSSAVRIADAGFNELEATQLAAVTRQEELQQLIAKTSAVNPNAIRRDEAQRTLKAENDALVKQAQLRLNLRDSTKVTREDLTLQRDINREVTLELQRQRAVQELGATGYQEASALTQETSRALDRANAQLAEQVKRRRQLGGLSPVTRQDLEDQRAINLEVAKYVELQKDRKKNILTKEGRFNSASDEVQIAQQLEAAQESAFLGSQSRRQARIAYEVQAAIEIAKAVAGNNGVQAAQAAAEVKRQTAVLTALAPLQQQLDQERAAATARSTRAALSTVALPDLTAQATERGSEAGQAFAAAFAAQLRAALSQPVNITALPVSRADPRINSITNSIVNHYHFNTTVNDAKEMTPQDVIRLASNLFDQKVSQALTAKAWAGGGCR</sequence>
<feature type="domain" description="Phage tail tape measure protein" evidence="4">
    <location>
        <begin position="209"/>
        <end position="389"/>
    </location>
</feature>
<evidence type="ECO:0000256" key="2">
    <source>
        <dbReference type="SAM" id="Coils"/>
    </source>
</evidence>
<keyword evidence="3" id="KW-0812">Transmembrane</keyword>
<feature type="transmembrane region" description="Helical" evidence="3">
    <location>
        <begin position="543"/>
        <end position="563"/>
    </location>
</feature>
<dbReference type="PANTHER" id="PTHR37813:SF1">
    <property type="entry name" value="FELS-2 PROPHAGE PROTEIN"/>
    <property type="match status" value="1"/>
</dbReference>
<feature type="transmembrane region" description="Helical" evidence="3">
    <location>
        <begin position="110"/>
        <end position="132"/>
    </location>
</feature>
<feature type="coiled-coil region" evidence="2">
    <location>
        <begin position="1472"/>
        <end position="1531"/>
    </location>
</feature>
<keyword evidence="3" id="KW-1133">Transmembrane helix</keyword>
<evidence type="ECO:0000256" key="3">
    <source>
        <dbReference type="SAM" id="Phobius"/>
    </source>
</evidence>
<protein>
    <submittedName>
        <fullName evidence="5">Phage tail tape measure protein</fullName>
    </submittedName>
</protein>
<gene>
    <name evidence="5" type="ORF">M8445_17040</name>
</gene>
<dbReference type="PANTHER" id="PTHR37813">
    <property type="entry name" value="FELS-2 PROPHAGE PROTEIN"/>
    <property type="match status" value="1"/>
</dbReference>